<comment type="caution">
    <text evidence="10">The sequence shown here is derived from an EMBL/GenBank/DDBJ whole genome shotgun (WGS) entry which is preliminary data.</text>
</comment>
<dbReference type="SUPFAM" id="SSF56112">
    <property type="entry name" value="Protein kinase-like (PK-like)"/>
    <property type="match status" value="1"/>
</dbReference>
<dbReference type="PROSITE" id="PS50011">
    <property type="entry name" value="PROTEIN_KINASE_DOM"/>
    <property type="match status" value="1"/>
</dbReference>
<dbReference type="FunFam" id="1.10.510.10:FF:000021">
    <property type="entry name" value="Serine/threonine protein kinase"/>
    <property type="match status" value="1"/>
</dbReference>
<dbReference type="PANTHER" id="PTHR43289:SF6">
    <property type="entry name" value="SERINE_THREONINE-PROTEIN KINASE NEKL-3"/>
    <property type="match status" value="1"/>
</dbReference>
<dbReference type="InterPro" id="IPR011009">
    <property type="entry name" value="Kinase-like_dom_sf"/>
</dbReference>
<dbReference type="EMBL" id="JADMLG010000018">
    <property type="protein sequence ID" value="MBH0780837.1"/>
    <property type="molecule type" value="Genomic_DNA"/>
</dbReference>
<evidence type="ECO:0000256" key="7">
    <source>
        <dbReference type="PROSITE-ProRule" id="PRU10141"/>
    </source>
</evidence>
<evidence type="ECO:0000256" key="8">
    <source>
        <dbReference type="SAM" id="MobiDB-lite"/>
    </source>
</evidence>
<dbReference type="PROSITE" id="PS00108">
    <property type="entry name" value="PROTEIN_KINASE_ST"/>
    <property type="match status" value="1"/>
</dbReference>
<dbReference type="InterPro" id="IPR017441">
    <property type="entry name" value="Protein_kinase_ATP_BS"/>
</dbReference>
<evidence type="ECO:0000313" key="10">
    <source>
        <dbReference type="EMBL" id="MBH0780837.1"/>
    </source>
</evidence>
<evidence type="ECO:0000256" key="4">
    <source>
        <dbReference type="ARBA" id="ARBA00022741"/>
    </source>
</evidence>
<dbReference type="AlphaFoldDB" id="A0A931IFM5"/>
<feature type="compositionally biased region" description="Basic and acidic residues" evidence="8">
    <location>
        <begin position="425"/>
        <end position="442"/>
    </location>
</feature>
<dbReference type="InterPro" id="IPR008271">
    <property type="entry name" value="Ser/Thr_kinase_AS"/>
</dbReference>
<keyword evidence="4 7" id="KW-0547">Nucleotide-binding</keyword>
<dbReference type="GO" id="GO:0005524">
    <property type="term" value="F:ATP binding"/>
    <property type="evidence" value="ECO:0007669"/>
    <property type="project" value="UniProtKB-UniRule"/>
</dbReference>
<evidence type="ECO:0000313" key="11">
    <source>
        <dbReference type="Proteomes" id="UP000655751"/>
    </source>
</evidence>
<feature type="region of interest" description="Disordered" evidence="8">
    <location>
        <begin position="390"/>
        <end position="442"/>
    </location>
</feature>
<protein>
    <recommendedName>
        <fullName evidence="1">non-specific serine/threonine protein kinase</fullName>
        <ecNumber evidence="1">2.7.11.1</ecNumber>
    </recommendedName>
</protein>
<dbReference type="PANTHER" id="PTHR43289">
    <property type="entry name" value="MITOGEN-ACTIVATED PROTEIN KINASE KINASE KINASE 20-RELATED"/>
    <property type="match status" value="1"/>
</dbReference>
<proteinExistence type="predicted"/>
<organism evidence="10 11">
    <name type="scientific">Nocardia bovistercoris</name>
    <dbReference type="NCBI Taxonomy" id="2785916"/>
    <lineage>
        <taxon>Bacteria</taxon>
        <taxon>Bacillati</taxon>
        <taxon>Actinomycetota</taxon>
        <taxon>Actinomycetes</taxon>
        <taxon>Mycobacteriales</taxon>
        <taxon>Nocardiaceae</taxon>
        <taxon>Nocardia</taxon>
    </lineage>
</organism>
<dbReference type="InterPro" id="IPR000719">
    <property type="entry name" value="Prot_kinase_dom"/>
</dbReference>
<name>A0A931IFM5_9NOCA</name>
<dbReference type="GO" id="GO:0004674">
    <property type="term" value="F:protein serine/threonine kinase activity"/>
    <property type="evidence" value="ECO:0007669"/>
    <property type="project" value="UniProtKB-KW"/>
</dbReference>
<evidence type="ECO:0000256" key="6">
    <source>
        <dbReference type="ARBA" id="ARBA00022840"/>
    </source>
</evidence>
<evidence type="ECO:0000256" key="2">
    <source>
        <dbReference type="ARBA" id="ARBA00022527"/>
    </source>
</evidence>
<keyword evidence="3" id="KW-0808">Transferase</keyword>
<dbReference type="Pfam" id="PF00069">
    <property type="entry name" value="Pkinase"/>
    <property type="match status" value="1"/>
</dbReference>
<sequence length="442" mass="46601">MGERWFGHYRLERLLGSGGTSRVWLAHDTRADRNVALKVFATESAADSAHRQRFTREARLAAQLRGPHAVAIHDYGELEGRLYLDMEFVEGLNAAALLRANGPLAPDRAVRIVIQAADALDAAHHIGLVHRDVKPANLMVTPTGFVYLIDFGTATHVDQPPITATGHTVGTLGYLAPERFTGSADARSDQYALACVLFELLTGGRPFGDSDSPEQMHAHLMRPPPAASATVARVPAALDAVIMRGMAKDPDERWPSAGELAAAAHAALSGRDMAAVGVGHTVTARQTRPTLPNVIRRYTMPAASTRAPMPQRPCLAAAALLGLVAVIGGALWLGGPEIIESDSGTPTTRPDAPTHVPSPPVAAPQIAVTPLAELPCELDCAGPVATRLPRQPVAIVPDNADLADPKPPGKRNGADNGKVGTDNPGKGDDPGKGKDKPDKPKK</sequence>
<dbReference type="CDD" id="cd14014">
    <property type="entry name" value="STKc_PknB_like"/>
    <property type="match status" value="1"/>
</dbReference>
<gene>
    <name evidence="10" type="ORF">IT779_31655</name>
</gene>
<evidence type="ECO:0000256" key="3">
    <source>
        <dbReference type="ARBA" id="ARBA00022679"/>
    </source>
</evidence>
<keyword evidence="5 10" id="KW-0418">Kinase</keyword>
<keyword evidence="6 7" id="KW-0067">ATP-binding</keyword>
<evidence type="ECO:0000259" key="9">
    <source>
        <dbReference type="PROSITE" id="PS50011"/>
    </source>
</evidence>
<dbReference type="Proteomes" id="UP000655751">
    <property type="component" value="Unassembled WGS sequence"/>
</dbReference>
<accession>A0A931IFM5</accession>
<dbReference type="PROSITE" id="PS00107">
    <property type="entry name" value="PROTEIN_KINASE_ATP"/>
    <property type="match status" value="1"/>
</dbReference>
<dbReference type="SMART" id="SM00220">
    <property type="entry name" value="S_TKc"/>
    <property type="match status" value="1"/>
</dbReference>
<feature type="region of interest" description="Disordered" evidence="8">
    <location>
        <begin position="341"/>
        <end position="362"/>
    </location>
</feature>
<dbReference type="RefSeq" id="WP_196153145.1">
    <property type="nucleotide sequence ID" value="NZ_JADMLG010000018.1"/>
</dbReference>
<feature type="binding site" evidence="7">
    <location>
        <position position="38"/>
    </location>
    <ligand>
        <name>ATP</name>
        <dbReference type="ChEBI" id="CHEBI:30616"/>
    </ligand>
</feature>
<keyword evidence="11" id="KW-1185">Reference proteome</keyword>
<feature type="domain" description="Protein kinase" evidence="9">
    <location>
        <begin position="9"/>
        <end position="268"/>
    </location>
</feature>
<dbReference type="EC" id="2.7.11.1" evidence="1"/>
<dbReference type="Gene3D" id="3.30.200.20">
    <property type="entry name" value="Phosphorylase Kinase, domain 1"/>
    <property type="match status" value="1"/>
</dbReference>
<evidence type="ECO:0000256" key="1">
    <source>
        <dbReference type="ARBA" id="ARBA00012513"/>
    </source>
</evidence>
<keyword evidence="2 10" id="KW-0723">Serine/threonine-protein kinase</keyword>
<dbReference type="Gene3D" id="1.10.510.10">
    <property type="entry name" value="Transferase(Phosphotransferase) domain 1"/>
    <property type="match status" value="1"/>
</dbReference>
<evidence type="ECO:0000256" key="5">
    <source>
        <dbReference type="ARBA" id="ARBA00022777"/>
    </source>
</evidence>
<reference evidence="10" key="1">
    <citation type="submission" date="2020-11" db="EMBL/GenBank/DDBJ databases">
        <title>Nocardia NEAU-351.nov., a novel actinomycete isolated from the cow dung.</title>
        <authorList>
            <person name="Zhang X."/>
        </authorList>
    </citation>
    <scope>NUCLEOTIDE SEQUENCE</scope>
    <source>
        <strain evidence="10">NEAU-351</strain>
    </source>
</reference>